<dbReference type="SUPFAM" id="SSF52047">
    <property type="entry name" value="RNI-like"/>
    <property type="match status" value="1"/>
</dbReference>
<evidence type="ECO:0000256" key="1">
    <source>
        <dbReference type="ARBA" id="ARBA00004123"/>
    </source>
</evidence>
<evidence type="ECO:0000256" key="5">
    <source>
        <dbReference type="ARBA" id="ARBA00022525"/>
    </source>
</evidence>
<dbReference type="GO" id="GO:0044231">
    <property type="term" value="C:host cell presynaptic membrane"/>
    <property type="evidence" value="ECO:0007669"/>
    <property type="project" value="UniProtKB-KW"/>
</dbReference>
<keyword evidence="7" id="KW-0433">Leucine-rich repeat</keyword>
<feature type="repeat" description="TPR" evidence="15">
    <location>
        <begin position="349"/>
        <end position="382"/>
    </location>
</feature>
<evidence type="ECO:0000256" key="2">
    <source>
        <dbReference type="ARBA" id="ARBA00004175"/>
    </source>
</evidence>
<dbReference type="Proteomes" id="UP000827092">
    <property type="component" value="Unassembled WGS sequence"/>
</dbReference>
<evidence type="ECO:0000256" key="16">
    <source>
        <dbReference type="SAM" id="MobiDB-lite"/>
    </source>
</evidence>
<keyword evidence="13" id="KW-1053">Target membrane</keyword>
<keyword evidence="10" id="KW-0677">Repeat</keyword>
<name>A0AAV6V356_9ARAC</name>
<evidence type="ECO:0000256" key="13">
    <source>
        <dbReference type="ARBA" id="ARBA00023298"/>
    </source>
</evidence>
<dbReference type="PROSITE" id="PS50297">
    <property type="entry name" value="ANK_REP_REGION"/>
    <property type="match status" value="3"/>
</dbReference>
<dbReference type="PROSITE" id="PS50005">
    <property type="entry name" value="TPR"/>
    <property type="match status" value="1"/>
</dbReference>
<feature type="region of interest" description="Disordered" evidence="16">
    <location>
        <begin position="810"/>
        <end position="841"/>
    </location>
</feature>
<dbReference type="Gene3D" id="1.25.40.10">
    <property type="entry name" value="Tetratricopeptide repeat domain"/>
    <property type="match status" value="2"/>
</dbReference>
<dbReference type="SUPFAM" id="SSF48452">
    <property type="entry name" value="TPR-like"/>
    <property type="match status" value="3"/>
</dbReference>
<evidence type="ECO:0008006" key="19">
    <source>
        <dbReference type="Google" id="ProtNLM"/>
    </source>
</evidence>
<keyword evidence="4" id="KW-0268">Exocytosis</keyword>
<accession>A0AAV6V356</accession>
<dbReference type="GO" id="GO:0031297">
    <property type="term" value="P:replication fork processing"/>
    <property type="evidence" value="ECO:0007669"/>
    <property type="project" value="TreeGrafter"/>
</dbReference>
<dbReference type="InterPro" id="IPR006553">
    <property type="entry name" value="Leu-rich_rpt_Cys-con_subtyp"/>
</dbReference>
<dbReference type="GO" id="GO:0005576">
    <property type="term" value="C:extracellular region"/>
    <property type="evidence" value="ECO:0007669"/>
    <property type="project" value="UniProtKB-SubCell"/>
</dbReference>
<dbReference type="InterPro" id="IPR019734">
    <property type="entry name" value="TPR_rpt"/>
</dbReference>
<evidence type="ECO:0000256" key="3">
    <source>
        <dbReference type="ARBA" id="ARBA00004613"/>
    </source>
</evidence>
<feature type="compositionally biased region" description="Basic and acidic residues" evidence="16">
    <location>
        <begin position="507"/>
        <end position="518"/>
    </location>
</feature>
<keyword evidence="9" id="KW-0528">Neurotoxin</keyword>
<evidence type="ECO:0000313" key="17">
    <source>
        <dbReference type="EMBL" id="KAG8191202.1"/>
    </source>
</evidence>
<dbReference type="InterPro" id="IPR032675">
    <property type="entry name" value="LRR_dom_sf"/>
</dbReference>
<dbReference type="SUPFAM" id="SSF48403">
    <property type="entry name" value="Ankyrin repeat"/>
    <property type="match status" value="1"/>
</dbReference>
<feature type="region of interest" description="Disordered" evidence="16">
    <location>
        <begin position="456"/>
        <end position="518"/>
    </location>
</feature>
<feature type="repeat" description="ANK" evidence="14">
    <location>
        <begin position="516"/>
        <end position="548"/>
    </location>
</feature>
<dbReference type="SMART" id="SM00367">
    <property type="entry name" value="LRR_CC"/>
    <property type="match status" value="4"/>
</dbReference>
<keyword evidence="6" id="KW-1052">Target cell membrane</keyword>
<dbReference type="SMART" id="SM00248">
    <property type="entry name" value="ANK"/>
    <property type="match status" value="3"/>
</dbReference>
<feature type="compositionally biased region" description="Acidic residues" evidence="16">
    <location>
        <begin position="700"/>
        <end position="711"/>
    </location>
</feature>
<dbReference type="PROSITE" id="PS50088">
    <property type="entry name" value="ANK_REPEAT"/>
    <property type="match status" value="3"/>
</dbReference>
<dbReference type="InterPro" id="IPR011990">
    <property type="entry name" value="TPR-like_helical_dom_sf"/>
</dbReference>
<feature type="compositionally biased region" description="Basic and acidic residues" evidence="16">
    <location>
        <begin position="474"/>
        <end position="489"/>
    </location>
</feature>
<evidence type="ECO:0000313" key="18">
    <source>
        <dbReference type="Proteomes" id="UP000827092"/>
    </source>
</evidence>
<dbReference type="Pfam" id="PF12796">
    <property type="entry name" value="Ank_2"/>
    <property type="match status" value="1"/>
</dbReference>
<dbReference type="Pfam" id="PF00023">
    <property type="entry name" value="Ank"/>
    <property type="match status" value="1"/>
</dbReference>
<dbReference type="PANTHER" id="PTHR46358:SF1">
    <property type="entry name" value="TONSOKU-LIKE PROTEIN"/>
    <property type="match status" value="1"/>
</dbReference>
<keyword evidence="6" id="KW-0472">Membrane</keyword>
<proteinExistence type="predicted"/>
<keyword evidence="14" id="KW-0040">ANK repeat</keyword>
<keyword evidence="12" id="KW-0539">Nucleus</keyword>
<dbReference type="InterPro" id="IPR052311">
    <property type="entry name" value="MMS22L-TONSL_complex_comp"/>
</dbReference>
<reference evidence="17 18" key="1">
    <citation type="journal article" date="2022" name="Nat. Ecol. Evol.">
        <title>A masculinizing supergene underlies an exaggerated male reproductive morph in a spider.</title>
        <authorList>
            <person name="Hendrickx F."/>
            <person name="De Corte Z."/>
            <person name="Sonet G."/>
            <person name="Van Belleghem S.M."/>
            <person name="Kostlbacher S."/>
            <person name="Vangestel C."/>
        </authorList>
    </citation>
    <scope>NUCLEOTIDE SEQUENCE [LARGE SCALE GENOMIC DNA]</scope>
    <source>
        <strain evidence="17">W744_W776</strain>
    </source>
</reference>
<comment type="subcellular location">
    <subcellularLocation>
        <location evidence="1">Nucleus</location>
    </subcellularLocation>
    <subcellularLocation>
        <location evidence="3">Secreted</location>
    </subcellularLocation>
    <subcellularLocation>
        <location evidence="2">Target cell membrane</location>
    </subcellularLocation>
</comment>
<keyword evidence="8" id="KW-0800">Toxin</keyword>
<evidence type="ECO:0000256" key="14">
    <source>
        <dbReference type="PROSITE-ProRule" id="PRU00023"/>
    </source>
</evidence>
<evidence type="ECO:0000256" key="10">
    <source>
        <dbReference type="ARBA" id="ARBA00022737"/>
    </source>
</evidence>
<dbReference type="GO" id="GO:0044218">
    <property type="term" value="C:other organism cell membrane"/>
    <property type="evidence" value="ECO:0007669"/>
    <property type="project" value="UniProtKB-KW"/>
</dbReference>
<dbReference type="GO" id="GO:0090729">
    <property type="term" value="F:toxin activity"/>
    <property type="evidence" value="ECO:0007669"/>
    <property type="project" value="UniProtKB-KW"/>
</dbReference>
<keyword evidence="5" id="KW-0964">Secreted</keyword>
<feature type="repeat" description="ANK" evidence="14">
    <location>
        <begin position="549"/>
        <end position="581"/>
    </location>
</feature>
<keyword evidence="15" id="KW-0802">TPR repeat</keyword>
<comment type="caution">
    <text evidence="17">The sequence shown here is derived from an EMBL/GenBank/DDBJ whole genome shotgun (WGS) entry which is preliminary data.</text>
</comment>
<dbReference type="InterPro" id="IPR036770">
    <property type="entry name" value="Ankyrin_rpt-contain_sf"/>
</dbReference>
<feature type="repeat" description="ANK" evidence="14">
    <location>
        <begin position="582"/>
        <end position="614"/>
    </location>
</feature>
<evidence type="ECO:0000256" key="12">
    <source>
        <dbReference type="ARBA" id="ARBA00023242"/>
    </source>
</evidence>
<dbReference type="GO" id="GO:0000724">
    <property type="term" value="P:double-strand break repair via homologous recombination"/>
    <property type="evidence" value="ECO:0007669"/>
    <property type="project" value="TreeGrafter"/>
</dbReference>
<dbReference type="GO" id="GO:0006887">
    <property type="term" value="P:exocytosis"/>
    <property type="evidence" value="ECO:0007669"/>
    <property type="project" value="UniProtKB-KW"/>
</dbReference>
<gene>
    <name evidence="17" type="ORF">JTE90_011885</name>
</gene>
<evidence type="ECO:0000256" key="9">
    <source>
        <dbReference type="ARBA" id="ARBA00022699"/>
    </source>
</evidence>
<evidence type="ECO:0000256" key="15">
    <source>
        <dbReference type="PROSITE-ProRule" id="PRU00339"/>
    </source>
</evidence>
<evidence type="ECO:0000256" key="11">
    <source>
        <dbReference type="ARBA" id="ARBA00023028"/>
    </source>
</evidence>
<dbReference type="SMART" id="SM00028">
    <property type="entry name" value="TPR"/>
    <property type="match status" value="8"/>
</dbReference>
<dbReference type="Gene3D" id="1.25.40.20">
    <property type="entry name" value="Ankyrin repeat-containing domain"/>
    <property type="match status" value="1"/>
</dbReference>
<dbReference type="InterPro" id="IPR002110">
    <property type="entry name" value="Ankyrin_rpt"/>
</dbReference>
<dbReference type="PANTHER" id="PTHR46358">
    <property type="entry name" value="TONSOKU-LIKE PROTEIN"/>
    <property type="match status" value="1"/>
</dbReference>
<protein>
    <recommendedName>
        <fullName evidence="19">Tonsoku-like protein</fullName>
    </recommendedName>
</protein>
<feature type="compositionally biased region" description="Acidic residues" evidence="16">
    <location>
        <begin position="461"/>
        <end position="473"/>
    </location>
</feature>
<evidence type="ECO:0000256" key="6">
    <source>
        <dbReference type="ARBA" id="ARBA00022537"/>
    </source>
</evidence>
<keyword evidence="18" id="KW-1185">Reference proteome</keyword>
<dbReference type="GO" id="GO:0043596">
    <property type="term" value="C:nuclear replication fork"/>
    <property type="evidence" value="ECO:0007669"/>
    <property type="project" value="TreeGrafter"/>
</dbReference>
<keyword evidence="11" id="KW-0638">Presynaptic neurotoxin</keyword>
<evidence type="ECO:0000256" key="7">
    <source>
        <dbReference type="ARBA" id="ARBA00022614"/>
    </source>
</evidence>
<feature type="region of interest" description="Disordered" evidence="16">
    <location>
        <begin position="692"/>
        <end position="711"/>
    </location>
</feature>
<dbReference type="Gene3D" id="3.80.10.10">
    <property type="entry name" value="Ribonuclease Inhibitor"/>
    <property type="match status" value="1"/>
</dbReference>
<sequence length="1320" mass="150139">MNAELKKLEKEKNLAVSQSKWKEAAELCNYIGSELCRLGQHEEALELHNEELSYNDMIKDRLGAAIANRRLGECYSQMNNFKKALTHIEIFKKIATEIGNVVEEQRAWATLGRTFYLKYLFDLGSSDLDKAEISYQKALELAETLKCQLSDKEFAEMKARCLLNLGLVYECRDDIPKCSKCIKNAIFLAHKFGLHEDLNRCQSSLAAVFQKHGQYALSLQLLDGAIESAEKLKDKTLLCDELSTKATIMLCLKDFDGAKHCLKKAYKLKSPLKEDRERVARALKICVGLCMSQNKLQSTDISDSHERKVILEKIADGLSSLECYKLAIEYYFSTLKCMEEGGFTISKRAPIYFSIAMTYKDMGDSEKALKYLNEELMCNENEPKEQIKTLWKIAEILEEVKNLPEAEKIHLKTVSLSGDINNKKLQFKALTKLACFYEQNDMEQKAEGINKKLKSRSFEDFSSDESDTEEESQDPFKDIHLSDLSDTENKPVNGESTSSNRPKRQPKKPEVKRNAKGETPLHKACIDGKFNEVRKLVECGHALNVADFGGWMPLHEASNHGHYDIVEYLLDKGASINERGGSGITALHDAAFNGNLDVVQLLISRGASVTILDDDGNTPLRALLMWKKRTDLDTDTLRLCNKIEEQLKARMLQAGQPAAEVEVDEIPENFFDDDKDEEPICRISPVRIAEKRSRPASFSSEEEYSDGIEDSESPQLLIQADIRDWDAATSAQSEYQSVMSNLRRSAQSVASQPKIVPKKVGKKSGLVDEEEVINDWLVWDTKAEVRSQRKKRKVPRLNVRTSKSLYTYLEPKDNSNLSPSEDKDVSVIEESSNDDPWPVNGYHQMQNLEIRDSPTDSLSTSNRPNNVQQNQPTKLPFWLKVWIGEKCIHVPVPEDNLSIEWLAEEAANRYQSEHLSRPHLTSLMKIDGGILLNTDIIKSSLIHNEELKSTVIKWDEPSLVERYIHLCKRQKLEPLAAIQDQLSKFNMSCEINISNCAVDVQHINLIFESLTYFKNVLHLYFNGTMIVSSNIPSIISCLPSFVSLITLNLTSCALFTDTLQQISHYLDHQTFPESKLPRLKTFLLDYNLFCEPCSQFLTSIIQIPSLTTLGLSNCDLHATTFEDLDLCRTMEHCANLQVFNISGNTLTDKSMDNFLNYLPKQNLVKLDLAYTAGQCQNFLKYFKTCITSEFPQLTDLSLERCNLTDEELLLLTPFQFMNSPNLKSIDLSSNPKLSAEAVIHFVKIASKENRALNVHLTGTCEWDIRSIFNFVDKIDYRCLNSVTLDNISEVGREELFEWWKRCWNDKAKCVDSIFCKISLI</sequence>
<evidence type="ECO:0000256" key="8">
    <source>
        <dbReference type="ARBA" id="ARBA00022656"/>
    </source>
</evidence>
<organism evidence="17 18">
    <name type="scientific">Oedothorax gibbosus</name>
    <dbReference type="NCBI Taxonomy" id="931172"/>
    <lineage>
        <taxon>Eukaryota</taxon>
        <taxon>Metazoa</taxon>
        <taxon>Ecdysozoa</taxon>
        <taxon>Arthropoda</taxon>
        <taxon>Chelicerata</taxon>
        <taxon>Arachnida</taxon>
        <taxon>Araneae</taxon>
        <taxon>Araneomorphae</taxon>
        <taxon>Entelegynae</taxon>
        <taxon>Araneoidea</taxon>
        <taxon>Linyphiidae</taxon>
        <taxon>Erigoninae</taxon>
        <taxon>Oedothorax</taxon>
    </lineage>
</organism>
<dbReference type="EMBL" id="JAFNEN010000164">
    <property type="protein sequence ID" value="KAG8191202.1"/>
    <property type="molecule type" value="Genomic_DNA"/>
</dbReference>
<dbReference type="Pfam" id="PF13181">
    <property type="entry name" value="TPR_8"/>
    <property type="match status" value="1"/>
</dbReference>
<evidence type="ECO:0000256" key="4">
    <source>
        <dbReference type="ARBA" id="ARBA00022483"/>
    </source>
</evidence>